<comment type="similarity">
    <text evidence="12">Belongs to the carbohydrate kinase PfkB family. Ribokinase subfamily.</text>
</comment>
<comment type="similarity">
    <text evidence="1">Belongs to the carbohydrate kinase pfkB family.</text>
</comment>
<comment type="cofactor">
    <cofactor evidence="12">
        <name>Mg(2+)</name>
        <dbReference type="ChEBI" id="CHEBI:18420"/>
    </cofactor>
    <text evidence="12">Requires a divalent cation, most likely magnesium in vivo, as an electrophilic catalyst to aid phosphoryl group transfer. It is the chelate of the metal and the nucleotide that is the actual substrate.</text>
</comment>
<keyword evidence="8 12" id="KW-0067">ATP-binding</keyword>
<dbReference type="InterPro" id="IPR011611">
    <property type="entry name" value="PfkB_dom"/>
</dbReference>
<feature type="binding site" evidence="12">
    <location>
        <begin position="258"/>
        <end position="259"/>
    </location>
    <ligand>
        <name>ATP</name>
        <dbReference type="ChEBI" id="CHEBI:30616"/>
    </ligand>
</feature>
<dbReference type="GO" id="GO:0019303">
    <property type="term" value="P:D-ribose catabolic process"/>
    <property type="evidence" value="ECO:0007669"/>
    <property type="project" value="UniProtKB-UniRule"/>
</dbReference>
<dbReference type="PANTHER" id="PTHR10584">
    <property type="entry name" value="SUGAR KINASE"/>
    <property type="match status" value="1"/>
</dbReference>
<comment type="activity regulation">
    <text evidence="12">Activated by a monovalent cation that binds near, but not in, the active site. The most likely occupant of the site in vivo is potassium. Ion binding induces a conformational change that may alter substrate affinity.</text>
</comment>
<comment type="subunit">
    <text evidence="12">Homodimer.</text>
</comment>
<dbReference type="InterPro" id="IPR002173">
    <property type="entry name" value="Carboh/pur_kinase_PfkB_CS"/>
</dbReference>
<evidence type="ECO:0000259" key="13">
    <source>
        <dbReference type="Pfam" id="PF00294"/>
    </source>
</evidence>
<comment type="caution">
    <text evidence="12">Lacks conserved residue(s) required for the propagation of feature annotation.</text>
</comment>
<evidence type="ECO:0000256" key="5">
    <source>
        <dbReference type="ARBA" id="ARBA00022723"/>
    </source>
</evidence>
<dbReference type="GO" id="GO:0046872">
    <property type="term" value="F:metal ion binding"/>
    <property type="evidence" value="ECO:0007669"/>
    <property type="project" value="UniProtKB-KW"/>
</dbReference>
<sequence>MSDAKIFVIGSFVVASTVTVEALPHPGESLRGHAFLQEPGGKGFNLAIAARRLGASVDGLFAIGDDALSAFAAPAFAREGLSVSMLRHKTGVTGAGIGFIARGGETCLAVAPGANHALSAGDVREASPAIAAADVCLAQFEVEEAPIAEAFAIARAAGRLTILNPSPYRRPSDPLLALTSVLCVNAPEAEALVRDLLGDARDADGDRSERLAEVVFGFGVEALIVTSGAQGAHLYRSSAKPHRQAAFPVEAVDTLGAGDAFAAGLAVGLAERRAWLEVMRIAAACGALTATKPGTFGALPDRRALEALLNA</sequence>
<dbReference type="Gene3D" id="3.40.1190.20">
    <property type="match status" value="1"/>
</dbReference>
<dbReference type="GO" id="GO:0005524">
    <property type="term" value="F:ATP binding"/>
    <property type="evidence" value="ECO:0007669"/>
    <property type="project" value="UniProtKB-UniRule"/>
</dbReference>
<dbReference type="RefSeq" id="WP_131003642.1">
    <property type="nucleotide sequence ID" value="NZ_JBHSZR010000013.1"/>
</dbReference>
<dbReference type="PANTHER" id="PTHR10584:SF166">
    <property type="entry name" value="RIBOKINASE"/>
    <property type="match status" value="1"/>
</dbReference>
<reference evidence="14 15" key="1">
    <citation type="submission" date="2019-02" db="EMBL/GenBank/DDBJ databases">
        <title>Hansschlegelia quercus sp. nov., a novel methylotrophic bacterium from buds of oak (Quercus robur L.).</title>
        <authorList>
            <person name="Agafonova N.V."/>
            <person name="Kaparullina E.N."/>
            <person name="Grouzdev D.S."/>
            <person name="Doronina N.V."/>
        </authorList>
    </citation>
    <scope>NUCLEOTIDE SEQUENCE [LARGE SCALE GENOMIC DNA]</scope>
    <source>
        <strain evidence="14 15">Dub</strain>
    </source>
</reference>
<evidence type="ECO:0000313" key="15">
    <source>
        <dbReference type="Proteomes" id="UP000291613"/>
    </source>
</evidence>
<keyword evidence="4 12" id="KW-0808">Transferase</keyword>
<keyword evidence="9 12" id="KW-0460">Magnesium</keyword>
<dbReference type="Proteomes" id="UP000291613">
    <property type="component" value="Unassembled WGS sequence"/>
</dbReference>
<dbReference type="UniPathway" id="UPA00916">
    <property type="reaction ID" value="UER00889"/>
</dbReference>
<dbReference type="InterPro" id="IPR011877">
    <property type="entry name" value="Ribokinase"/>
</dbReference>
<feature type="binding site" evidence="12">
    <location>
        <position position="294"/>
    </location>
    <ligand>
        <name>K(+)</name>
        <dbReference type="ChEBI" id="CHEBI:29103"/>
    </ligand>
</feature>
<feature type="domain" description="Carbohydrate kinase PfkB" evidence="13">
    <location>
        <begin position="4"/>
        <end position="300"/>
    </location>
</feature>
<feature type="binding site" evidence="12">
    <location>
        <position position="289"/>
    </location>
    <ligand>
        <name>K(+)</name>
        <dbReference type="ChEBI" id="CHEBI:29103"/>
    </ligand>
</feature>
<feature type="binding site" evidence="12">
    <location>
        <position position="253"/>
    </location>
    <ligand>
        <name>K(+)</name>
        <dbReference type="ChEBI" id="CHEBI:29103"/>
    </ligand>
</feature>
<comment type="caution">
    <text evidence="14">The sequence shown here is derived from an EMBL/GenBank/DDBJ whole genome shotgun (WGS) entry which is preliminary data.</text>
</comment>
<feature type="active site" description="Proton acceptor" evidence="12">
    <location>
        <position position="259"/>
    </location>
</feature>
<gene>
    <name evidence="12" type="primary">rbsK</name>
    <name evidence="14" type="ORF">EYR15_11225</name>
</gene>
<evidence type="ECO:0000256" key="4">
    <source>
        <dbReference type="ARBA" id="ARBA00022679"/>
    </source>
</evidence>
<dbReference type="GO" id="GO:0004747">
    <property type="term" value="F:ribokinase activity"/>
    <property type="evidence" value="ECO:0007669"/>
    <property type="project" value="UniProtKB-UniRule"/>
</dbReference>
<evidence type="ECO:0000256" key="2">
    <source>
        <dbReference type="ARBA" id="ARBA00012035"/>
    </source>
</evidence>
<dbReference type="Pfam" id="PF00294">
    <property type="entry name" value="PfkB"/>
    <property type="match status" value="1"/>
</dbReference>
<protein>
    <recommendedName>
        <fullName evidence="3 12">Ribokinase</fullName>
        <shortName evidence="12">RK</shortName>
        <ecNumber evidence="2 12">2.7.1.15</ecNumber>
    </recommendedName>
</protein>
<dbReference type="OrthoDB" id="9813569at2"/>
<dbReference type="AlphaFoldDB" id="A0A4Q9GK22"/>
<keyword evidence="15" id="KW-1185">Reference proteome</keyword>
<evidence type="ECO:0000256" key="3">
    <source>
        <dbReference type="ARBA" id="ARBA00016943"/>
    </source>
</evidence>
<dbReference type="EMBL" id="SIUB01000005">
    <property type="protein sequence ID" value="TBN52407.1"/>
    <property type="molecule type" value="Genomic_DNA"/>
</dbReference>
<evidence type="ECO:0000256" key="12">
    <source>
        <dbReference type="HAMAP-Rule" id="MF_01987"/>
    </source>
</evidence>
<organism evidence="14 15">
    <name type="scientific">Hansschlegelia quercus</name>
    <dbReference type="NCBI Taxonomy" id="2528245"/>
    <lineage>
        <taxon>Bacteria</taxon>
        <taxon>Pseudomonadati</taxon>
        <taxon>Pseudomonadota</taxon>
        <taxon>Alphaproteobacteria</taxon>
        <taxon>Hyphomicrobiales</taxon>
        <taxon>Methylopilaceae</taxon>
        <taxon>Hansschlegelia</taxon>
    </lineage>
</organism>
<comment type="catalytic activity">
    <reaction evidence="12">
        <text>D-ribose + ATP = D-ribose 5-phosphate + ADP + H(+)</text>
        <dbReference type="Rhea" id="RHEA:13697"/>
        <dbReference type="ChEBI" id="CHEBI:15378"/>
        <dbReference type="ChEBI" id="CHEBI:30616"/>
        <dbReference type="ChEBI" id="CHEBI:47013"/>
        <dbReference type="ChEBI" id="CHEBI:78346"/>
        <dbReference type="ChEBI" id="CHEBI:456216"/>
        <dbReference type="EC" id="2.7.1.15"/>
    </reaction>
</comment>
<dbReference type="InterPro" id="IPR002139">
    <property type="entry name" value="Ribo/fructo_kinase"/>
</dbReference>
<evidence type="ECO:0000256" key="9">
    <source>
        <dbReference type="ARBA" id="ARBA00022842"/>
    </source>
</evidence>
<feature type="binding site" evidence="12">
    <location>
        <position position="141"/>
    </location>
    <ligand>
        <name>substrate</name>
    </ligand>
</feature>
<dbReference type="PROSITE" id="PS00584">
    <property type="entry name" value="PFKB_KINASES_2"/>
    <property type="match status" value="1"/>
</dbReference>
<feature type="binding site" evidence="12">
    <location>
        <position position="292"/>
    </location>
    <ligand>
        <name>K(+)</name>
        <dbReference type="ChEBI" id="CHEBI:29103"/>
    </ligand>
</feature>
<evidence type="ECO:0000256" key="7">
    <source>
        <dbReference type="ARBA" id="ARBA00022777"/>
    </source>
</evidence>
<evidence type="ECO:0000256" key="8">
    <source>
        <dbReference type="ARBA" id="ARBA00022840"/>
    </source>
</evidence>
<evidence type="ECO:0000256" key="1">
    <source>
        <dbReference type="ARBA" id="ARBA00005380"/>
    </source>
</evidence>
<feature type="binding site" evidence="12">
    <location>
        <position position="185"/>
    </location>
    <ligand>
        <name>ATP</name>
        <dbReference type="ChEBI" id="CHEBI:30616"/>
    </ligand>
</feature>
<keyword evidence="11 12" id="KW-0119">Carbohydrate metabolism</keyword>
<name>A0A4Q9GK22_9HYPH</name>
<comment type="subcellular location">
    <subcellularLocation>
        <location evidence="12">Cytoplasm</location>
    </subcellularLocation>
</comment>
<dbReference type="PRINTS" id="PR00990">
    <property type="entry name" value="RIBOKINASE"/>
</dbReference>
<accession>A0A4Q9GK22</accession>
<evidence type="ECO:0000256" key="6">
    <source>
        <dbReference type="ARBA" id="ARBA00022741"/>
    </source>
</evidence>
<dbReference type="HAMAP" id="MF_01987">
    <property type="entry name" value="Ribokinase"/>
    <property type="match status" value="1"/>
</dbReference>
<dbReference type="EC" id="2.7.1.15" evidence="2 12"/>
<dbReference type="SUPFAM" id="SSF53613">
    <property type="entry name" value="Ribokinase-like"/>
    <property type="match status" value="1"/>
</dbReference>
<feature type="binding site" evidence="12">
    <location>
        <position position="255"/>
    </location>
    <ligand>
        <name>K(+)</name>
        <dbReference type="ChEBI" id="CHEBI:29103"/>
    </ligand>
</feature>
<feature type="binding site" evidence="12">
    <location>
        <begin position="226"/>
        <end position="231"/>
    </location>
    <ligand>
        <name>ATP</name>
        <dbReference type="ChEBI" id="CHEBI:30616"/>
    </ligand>
</feature>
<dbReference type="CDD" id="cd01174">
    <property type="entry name" value="ribokinase"/>
    <property type="match status" value="1"/>
</dbReference>
<comment type="pathway">
    <text evidence="12">Carbohydrate metabolism; D-ribose degradation; D-ribose 5-phosphate from beta-D-ribopyranose: step 2/2.</text>
</comment>
<keyword evidence="7 12" id="KW-0418">Kinase</keyword>
<keyword evidence="6 12" id="KW-0547">Nucleotide-binding</keyword>
<dbReference type="GO" id="GO:0005829">
    <property type="term" value="C:cytosol"/>
    <property type="evidence" value="ECO:0007669"/>
    <property type="project" value="TreeGrafter"/>
</dbReference>
<keyword evidence="12" id="KW-0963">Cytoplasm</keyword>
<feature type="binding site" evidence="12">
    <location>
        <begin position="41"/>
        <end position="45"/>
    </location>
    <ligand>
        <name>substrate</name>
    </ligand>
</feature>
<keyword evidence="10 12" id="KW-0630">Potassium</keyword>
<proteinExistence type="inferred from homology"/>
<comment type="function">
    <text evidence="12">Catalyzes the phosphorylation of ribose at O-5 in a reaction requiring ATP and magnesium. The resulting D-ribose-5-phosphate can then be used either for sythesis of nucleotides, histidine, and tryptophan, or as a component of the pentose phosphate pathway.</text>
</comment>
<evidence type="ECO:0000256" key="10">
    <source>
        <dbReference type="ARBA" id="ARBA00022958"/>
    </source>
</evidence>
<feature type="binding site" evidence="12">
    <location>
        <position position="259"/>
    </location>
    <ligand>
        <name>substrate</name>
    </ligand>
</feature>
<keyword evidence="5 12" id="KW-0479">Metal-binding</keyword>
<evidence type="ECO:0000256" key="11">
    <source>
        <dbReference type="ARBA" id="ARBA00023277"/>
    </source>
</evidence>
<dbReference type="InterPro" id="IPR029056">
    <property type="entry name" value="Ribokinase-like"/>
</dbReference>
<evidence type="ECO:0000313" key="14">
    <source>
        <dbReference type="EMBL" id="TBN52407.1"/>
    </source>
</evidence>